<name>A0A9W5TF25_BABOV</name>
<dbReference type="PANTHER" id="PTHR22940:SF4">
    <property type="entry name" value="PROTEIN TIMELESS HOMOLOG"/>
    <property type="match status" value="1"/>
</dbReference>
<dbReference type="GO" id="GO:0043111">
    <property type="term" value="P:replication fork arrest"/>
    <property type="evidence" value="ECO:0007669"/>
    <property type="project" value="TreeGrafter"/>
</dbReference>
<organism evidence="2 3">
    <name type="scientific">Babesia ovis</name>
    <dbReference type="NCBI Taxonomy" id="5869"/>
    <lineage>
        <taxon>Eukaryota</taxon>
        <taxon>Sar</taxon>
        <taxon>Alveolata</taxon>
        <taxon>Apicomplexa</taxon>
        <taxon>Aconoidasida</taxon>
        <taxon>Piroplasmida</taxon>
        <taxon>Babesiidae</taxon>
        <taxon>Babesia</taxon>
    </lineage>
</organism>
<dbReference type="EMBL" id="BLIY01000022">
    <property type="protein sequence ID" value="GFE55554.1"/>
    <property type="molecule type" value="Genomic_DNA"/>
</dbReference>
<reference evidence="2" key="1">
    <citation type="submission" date="2019-12" db="EMBL/GenBank/DDBJ databases">
        <title>Genome sequence of Babesia ovis.</title>
        <authorList>
            <person name="Yamagishi J."/>
            <person name="Sevinc F."/>
            <person name="Xuan X."/>
        </authorList>
    </citation>
    <scope>NUCLEOTIDE SEQUENCE</scope>
    <source>
        <strain evidence="2">Selcuk</strain>
    </source>
</reference>
<dbReference type="GO" id="GO:0003677">
    <property type="term" value="F:DNA binding"/>
    <property type="evidence" value="ECO:0007669"/>
    <property type="project" value="TreeGrafter"/>
</dbReference>
<feature type="region of interest" description="Disordered" evidence="1">
    <location>
        <begin position="1461"/>
        <end position="1490"/>
    </location>
</feature>
<accession>A0A9W5TF25</accession>
<feature type="compositionally biased region" description="Polar residues" evidence="1">
    <location>
        <begin position="26"/>
        <end position="35"/>
    </location>
</feature>
<feature type="region of interest" description="Disordered" evidence="1">
    <location>
        <begin position="401"/>
        <end position="428"/>
    </location>
</feature>
<comment type="caution">
    <text evidence="2">The sequence shown here is derived from an EMBL/GenBank/DDBJ whole genome shotgun (WGS) entry which is preliminary data.</text>
</comment>
<feature type="region of interest" description="Disordered" evidence="1">
    <location>
        <begin position="1"/>
        <end position="39"/>
    </location>
</feature>
<dbReference type="GO" id="GO:0006281">
    <property type="term" value="P:DNA repair"/>
    <property type="evidence" value="ECO:0007669"/>
    <property type="project" value="TreeGrafter"/>
</dbReference>
<dbReference type="InterPro" id="IPR044998">
    <property type="entry name" value="Timeless"/>
</dbReference>
<feature type="region of interest" description="Disordered" evidence="1">
    <location>
        <begin position="1256"/>
        <end position="1291"/>
    </location>
</feature>
<proteinExistence type="predicted"/>
<feature type="compositionally biased region" description="Acidic residues" evidence="1">
    <location>
        <begin position="12"/>
        <end position="21"/>
    </location>
</feature>
<evidence type="ECO:0000256" key="1">
    <source>
        <dbReference type="SAM" id="MobiDB-lite"/>
    </source>
</evidence>
<dbReference type="Proteomes" id="UP001057455">
    <property type="component" value="Unassembled WGS sequence"/>
</dbReference>
<sequence length="1670" mass="188314">MATSDLFGADEPLGDDSDDSFIADSGTESDGSLASQKPADDGLEADYEFLFGSESLADDTKKKKKSASKWQKELDRRLREANAQYADMDNIEQDIQYTISQLEAHFERRQGVETEMLTLFSGLLTREQFVVDAAPPPTDASCSQVTSAEVPPLSEVDRTMDKVMKKLIRQTFRGRIPEGRFGHLGRAPEEPGKVPAPSKINTVITVSQDALSNLQDLNTLLSREREGDYVELDGIPLYKHTRYGSLYIFESGLVTTHILPLCTKLMQEASTAENDYRALTQEVVYLLYQLSQPPSEAWYNYWTEAQPHYRALATSHEYDHDESVASELKRRSGIIGHYMHGLVSLRSALLSSDLWTLIGEFRLKLENFKRSGYRTAEQKQHVEMLQQRQTTLANERDALLADAQDSDDDSSEQATRGRLRKDQSAVEERKKRLQELRTQLYNVNEELANERQAHMEAEQQTRLHSKTIRLLITNVLTVPGDGLSLLCILQDSGLISLLREEVMSCFDQCKRGFSVSDSGDIAAHPAYISEGQREIIWEYLRLVHSMLVCIDIGRFLSTAYKGVRPAEMQLNDILIRSGEEPRLHTSDNDSLFDLIRINPKLARLRLRNPENFAKFVINERFGGTRTQQSYDHWFRFPTLTHLQTPFDISSGVFSRGNPAGHATSPLSITAVKSLQTELHRLIGIDVEFEHCYWSEATGEDAIYYELGLVLSLCFSDLFREAQDRYFQHTDYQVVLDLHAWVVTYYRCLYTYVREQCHMENKPSPPEAYVLLALRRYVGGDSLCAKVSCAYTWQLIRKHSLAKSSHLGATSALRALFADLNLLNMLHEVQENLPLMRICQETLSSYFSGDIRAILFWVLRNYKPLSHPANLFCFALSNLHLMRKVVQEIGSVTFTVEKIGSDSMAYDMDSDSSDDGLSSTKTIVVTADSIFSSHNRNKTNDDILYNGRVVYNCISMLANFRTNSAHLNDMLVSHLEVVPIPMLYDIKYFFVFRDITSDRNVWKSERWRWIGDFCMRILETFFDSWLGRGNRFLPLELLFNKSTAAVRGPFRPTAPENITPIMRGYEHCEMLNELLRRPDATVYEVAKELRGGSGGPGWDPEEDATLIKYYKQFHYMDDPIEYIAELLGTRASDVLRRLQELKVIGAEEETTRAASNFPLKQTLQKLVAKFGDLGIKSCAELHDNITEALNMQRLGGAEAVCEVMEPLSATTDVLESHEFKELITILGISKNWMLPKDTTSLVKHLTMLSDPNNYTDLVPGEGHSDNEAPDARNNVEATSSMSEDERLLEKDADKKMSVPSLVTSRDIAQLLIDLFGVLNEHTEMVSVADIIQDAMSLVASAAVLGNAESVCANLPQNEDCLNKLRALLVIADVEVAPPMLLCKHVANESLAVDRLHVALNLSRLSVERLEAIVQQQLQQFTKALRRQRGLDEEVDDPLDQHTYDDHLEEHLDLDAPINFATSRKASTKSNRNGTSRTSESKKSKKGFPKKDAYVDSSAHAQTLDATLPKAAVYDHELYPPMVELSRRLSNGDLRIDAAEIMCVGIFEDWESAFENLRSVCKSLGAVEDEKDDTLWLVWPTEVVDAALKKISANYGLGSTAGAKRGRKSGVTALAIGVHCEGDQNIDTSAFQRLEVDSGLVASLYEESLRLAREGRLKNTLGSKDDLKRLLE</sequence>
<dbReference type="GO" id="GO:0031298">
    <property type="term" value="C:replication fork protection complex"/>
    <property type="evidence" value="ECO:0007669"/>
    <property type="project" value="TreeGrafter"/>
</dbReference>
<dbReference type="OrthoDB" id="310853at2759"/>
<evidence type="ECO:0000313" key="3">
    <source>
        <dbReference type="Proteomes" id="UP001057455"/>
    </source>
</evidence>
<keyword evidence="3" id="KW-1185">Reference proteome</keyword>
<feature type="compositionally biased region" description="Basic and acidic residues" evidence="1">
    <location>
        <begin position="1282"/>
        <end position="1291"/>
    </location>
</feature>
<protein>
    <submittedName>
        <fullName evidence="2">Pb-reticulocyte binding protein, putative</fullName>
    </submittedName>
</protein>
<evidence type="ECO:0000313" key="2">
    <source>
        <dbReference type="EMBL" id="GFE55554.1"/>
    </source>
</evidence>
<feature type="compositionally biased region" description="Polar residues" evidence="1">
    <location>
        <begin position="1461"/>
        <end position="1472"/>
    </location>
</feature>
<dbReference type="GO" id="GO:0000076">
    <property type="term" value="P:DNA replication checkpoint signaling"/>
    <property type="evidence" value="ECO:0007669"/>
    <property type="project" value="TreeGrafter"/>
</dbReference>
<dbReference type="PANTHER" id="PTHR22940">
    <property type="entry name" value="TIMEOUT/TIMELESS-2"/>
    <property type="match status" value="1"/>
</dbReference>
<dbReference type="PROSITE" id="PS50007">
    <property type="entry name" value="PIPLC_X_DOMAIN"/>
    <property type="match status" value="1"/>
</dbReference>
<gene>
    <name evidence="2" type="ORF">BaOVIS_029580</name>
</gene>